<dbReference type="Gene3D" id="1.10.1510.30">
    <property type="match status" value="1"/>
</dbReference>
<dbReference type="GO" id="GO:0003723">
    <property type="term" value="F:RNA binding"/>
    <property type="evidence" value="ECO:0007669"/>
    <property type="project" value="InterPro"/>
</dbReference>
<accession>A0AAV0V7I9</accession>
<dbReference type="PANTHER" id="PTHR13326">
    <property type="entry name" value="TRNA PSEUDOURIDINE SYNTHASE D"/>
    <property type="match status" value="1"/>
</dbReference>
<evidence type="ECO:0000313" key="5">
    <source>
        <dbReference type="Proteomes" id="UP001162029"/>
    </source>
</evidence>
<feature type="domain" description="TRUD" evidence="3">
    <location>
        <begin position="388"/>
        <end position="605"/>
    </location>
</feature>
<dbReference type="SUPFAM" id="SSF55120">
    <property type="entry name" value="Pseudouridine synthase"/>
    <property type="match status" value="1"/>
</dbReference>
<evidence type="ECO:0000259" key="3">
    <source>
        <dbReference type="PROSITE" id="PS50984"/>
    </source>
</evidence>
<dbReference type="PANTHER" id="PTHR13326:SF21">
    <property type="entry name" value="PSEUDOURIDYLATE SYNTHASE PUS7L"/>
    <property type="match status" value="1"/>
</dbReference>
<organism evidence="4 5">
    <name type="scientific">Peronospora destructor</name>
    <dbReference type="NCBI Taxonomy" id="86335"/>
    <lineage>
        <taxon>Eukaryota</taxon>
        <taxon>Sar</taxon>
        <taxon>Stramenopiles</taxon>
        <taxon>Oomycota</taxon>
        <taxon>Peronosporomycetes</taxon>
        <taxon>Peronosporales</taxon>
        <taxon>Peronosporaceae</taxon>
        <taxon>Peronospora</taxon>
    </lineage>
</organism>
<reference evidence="4" key="1">
    <citation type="submission" date="2022-12" db="EMBL/GenBank/DDBJ databases">
        <authorList>
            <person name="Webb A."/>
        </authorList>
    </citation>
    <scope>NUCLEOTIDE SEQUENCE</scope>
    <source>
        <strain evidence="4">Pd1</strain>
    </source>
</reference>
<name>A0AAV0V7I9_9STRA</name>
<dbReference type="NCBIfam" id="TIGR00094">
    <property type="entry name" value="tRNA_TruD_broad"/>
    <property type="match status" value="1"/>
</dbReference>
<comment type="similarity">
    <text evidence="1">Belongs to the pseudouridine synthase TruD family.</text>
</comment>
<protein>
    <recommendedName>
        <fullName evidence="3">TRUD domain-containing protein</fullName>
    </recommendedName>
</protein>
<dbReference type="PROSITE" id="PS50984">
    <property type="entry name" value="TRUD"/>
    <property type="match status" value="1"/>
</dbReference>
<dbReference type="GO" id="GO:0009982">
    <property type="term" value="F:pseudouridine synthase activity"/>
    <property type="evidence" value="ECO:0007669"/>
    <property type="project" value="InterPro"/>
</dbReference>
<dbReference type="Gene3D" id="3.30.2350.20">
    <property type="entry name" value="TruD, catalytic domain"/>
    <property type="match status" value="1"/>
</dbReference>
<dbReference type="GO" id="GO:0001522">
    <property type="term" value="P:pseudouridine synthesis"/>
    <property type="evidence" value="ECO:0007669"/>
    <property type="project" value="InterPro"/>
</dbReference>
<dbReference type="InterPro" id="IPR042214">
    <property type="entry name" value="TruD_catalytic"/>
</dbReference>
<dbReference type="Proteomes" id="UP001162029">
    <property type="component" value="Unassembled WGS sequence"/>
</dbReference>
<dbReference type="Pfam" id="PF01142">
    <property type="entry name" value="TruD"/>
    <property type="match status" value="1"/>
</dbReference>
<dbReference type="EMBL" id="CANTFM010002241">
    <property type="protein sequence ID" value="CAI5745076.1"/>
    <property type="molecule type" value="Genomic_DNA"/>
</dbReference>
<keyword evidence="5" id="KW-1185">Reference proteome</keyword>
<dbReference type="InterPro" id="IPR011760">
    <property type="entry name" value="PsdUridine_synth_TruD_insert"/>
</dbReference>
<dbReference type="InterPro" id="IPR001656">
    <property type="entry name" value="PsdUridine_synth_TruD"/>
</dbReference>
<dbReference type="CDD" id="cd02576">
    <property type="entry name" value="PseudoU_synth_ScPUS7"/>
    <property type="match status" value="1"/>
</dbReference>
<sequence length="647" mass="72795">MRCKASVLDGSVVGMEEFVDNCRGRLIVRGFIKTKPEDFTVHEISRTGEVVNFNEESDRLPTNGEYEAILNKLEAAQPKEKKTRIQFDEPEDGWQRALTELIGAKGFGDVESVATGRTENTFVASPTEFQQRVYLQVCIQNCFPGLDCKMHKASSFEDRTTQQIQVVVDPVYKKLREGGMTLENCKRLLTFLRKGANDPAASKGLELEHEDTKEARTMLHRLIAKNSACFKTKTEARNGIQHLVVYFVPKSYKKRKRSQPQVYLRFVLQKTNQEHFSAFDKLARRIRCPLSAFSYAGTKDKTAITFQHVVVSAIEPNRLLSVNMSEDDATAAIRVGNLTYVESPMSLGGANGNRFTITIRSLSSESQCASTIIRSTLESALNNIEHQGFINYFGFQRVGLPTSIVRAHHIGEKMIANKWEEALRLILEVKDEGFEATVKAKRLYLESGDVEAALKVLPHGMSIERQVLQGLKRHGSDAFEQAVETVAFSRRVMYMHAYQSFLFNRMASFRLRHYGTKVVEGDLIQCDTLNGIAVKAVTTDEANELNETCEQALRLVMLPLAGTNVLFPSNTTKDACIKIMEQDGTKKALFESGALKGAYRSLVAYPHDLEWAWQQDQNESLTLQLSFSLDSGCFATMCLRELLHSDM</sequence>
<dbReference type="AlphaFoldDB" id="A0AAV0V7I9"/>
<gene>
    <name evidence="4" type="ORF">PDE001_LOCUS10189</name>
</gene>
<comment type="caution">
    <text evidence="4">The sequence shown here is derived from an EMBL/GenBank/DDBJ whole genome shotgun (WGS) entry which is preliminary data.</text>
</comment>
<keyword evidence="2" id="KW-0413">Isomerase</keyword>
<dbReference type="GO" id="GO:0005634">
    <property type="term" value="C:nucleus"/>
    <property type="evidence" value="ECO:0007669"/>
    <property type="project" value="TreeGrafter"/>
</dbReference>
<dbReference type="PIRSF" id="PIRSF037016">
    <property type="entry name" value="Pseudouridin_synth_euk_prd"/>
    <property type="match status" value="1"/>
</dbReference>
<dbReference type="InterPro" id="IPR020103">
    <property type="entry name" value="PsdUridine_synth_cat_dom_sf"/>
</dbReference>
<dbReference type="Gene3D" id="3.30.70.3160">
    <property type="match status" value="1"/>
</dbReference>
<evidence type="ECO:0000256" key="2">
    <source>
        <dbReference type="ARBA" id="ARBA00023235"/>
    </source>
</evidence>
<evidence type="ECO:0000256" key="1">
    <source>
        <dbReference type="ARBA" id="ARBA00007953"/>
    </source>
</evidence>
<evidence type="ECO:0000313" key="4">
    <source>
        <dbReference type="EMBL" id="CAI5745076.1"/>
    </source>
</evidence>
<proteinExistence type="inferred from homology"/>